<evidence type="ECO:0008006" key="5">
    <source>
        <dbReference type="Google" id="ProtNLM"/>
    </source>
</evidence>
<evidence type="ECO:0000256" key="2">
    <source>
        <dbReference type="ARBA" id="ARBA00022679"/>
    </source>
</evidence>
<proteinExistence type="inferred from homology"/>
<dbReference type="GO" id="GO:0035251">
    <property type="term" value="F:UDP-glucosyltransferase activity"/>
    <property type="evidence" value="ECO:0007669"/>
    <property type="project" value="TreeGrafter"/>
</dbReference>
<keyword evidence="2" id="KW-0808">Transferase</keyword>
<gene>
    <name evidence="3" type="ORF">B0H17DRAFT_1137753</name>
</gene>
<evidence type="ECO:0000256" key="1">
    <source>
        <dbReference type="ARBA" id="ARBA00009995"/>
    </source>
</evidence>
<protein>
    <recommendedName>
        <fullName evidence="5">Glycosyltransferase</fullName>
    </recommendedName>
</protein>
<dbReference type="PANTHER" id="PTHR48047:SF215">
    <property type="entry name" value="GLYCOSYLTRANSFERASE"/>
    <property type="match status" value="1"/>
</dbReference>
<dbReference type="AlphaFoldDB" id="A0AAD7GF64"/>
<dbReference type="SUPFAM" id="SSF53756">
    <property type="entry name" value="UDP-Glycosyltransferase/glycogen phosphorylase"/>
    <property type="match status" value="1"/>
</dbReference>
<evidence type="ECO:0000313" key="3">
    <source>
        <dbReference type="EMBL" id="KAJ7683434.1"/>
    </source>
</evidence>
<keyword evidence="4" id="KW-1185">Reference proteome</keyword>
<comment type="similarity">
    <text evidence="1">Belongs to the UDP-glycosyltransferase family.</text>
</comment>
<organism evidence="3 4">
    <name type="scientific">Mycena rosella</name>
    <name type="common">Pink bonnet</name>
    <name type="synonym">Agaricus rosellus</name>
    <dbReference type="NCBI Taxonomy" id="1033263"/>
    <lineage>
        <taxon>Eukaryota</taxon>
        <taxon>Fungi</taxon>
        <taxon>Dikarya</taxon>
        <taxon>Basidiomycota</taxon>
        <taxon>Agaricomycotina</taxon>
        <taxon>Agaricomycetes</taxon>
        <taxon>Agaricomycetidae</taxon>
        <taxon>Agaricales</taxon>
        <taxon>Marasmiineae</taxon>
        <taxon>Mycenaceae</taxon>
        <taxon>Mycena</taxon>
    </lineage>
</organism>
<dbReference type="PANTHER" id="PTHR48047">
    <property type="entry name" value="GLYCOSYLTRANSFERASE"/>
    <property type="match status" value="1"/>
</dbReference>
<dbReference type="Pfam" id="PF00201">
    <property type="entry name" value="UDPGT"/>
    <property type="match status" value="1"/>
</dbReference>
<accession>A0AAD7GF64</accession>
<reference evidence="3" key="1">
    <citation type="submission" date="2023-03" db="EMBL/GenBank/DDBJ databases">
        <title>Massive genome expansion in bonnet fungi (Mycena s.s.) driven by repeated elements and novel gene families across ecological guilds.</title>
        <authorList>
            <consortium name="Lawrence Berkeley National Laboratory"/>
            <person name="Harder C.B."/>
            <person name="Miyauchi S."/>
            <person name="Viragh M."/>
            <person name="Kuo A."/>
            <person name="Thoen E."/>
            <person name="Andreopoulos B."/>
            <person name="Lu D."/>
            <person name="Skrede I."/>
            <person name="Drula E."/>
            <person name="Henrissat B."/>
            <person name="Morin E."/>
            <person name="Kohler A."/>
            <person name="Barry K."/>
            <person name="LaButti K."/>
            <person name="Morin E."/>
            <person name="Salamov A."/>
            <person name="Lipzen A."/>
            <person name="Mereny Z."/>
            <person name="Hegedus B."/>
            <person name="Baldrian P."/>
            <person name="Stursova M."/>
            <person name="Weitz H."/>
            <person name="Taylor A."/>
            <person name="Grigoriev I.V."/>
            <person name="Nagy L.G."/>
            <person name="Martin F."/>
            <person name="Kauserud H."/>
        </authorList>
    </citation>
    <scope>NUCLEOTIDE SEQUENCE</scope>
    <source>
        <strain evidence="3">CBHHK067</strain>
    </source>
</reference>
<name>A0AAD7GF64_MYCRO</name>
<comment type="caution">
    <text evidence="3">The sequence shown here is derived from an EMBL/GenBank/DDBJ whole genome shotgun (WGS) entry which is preliminary data.</text>
</comment>
<dbReference type="Gene3D" id="3.40.50.2000">
    <property type="entry name" value="Glycogen Phosphorylase B"/>
    <property type="match status" value="1"/>
</dbReference>
<sequence length="495" mass="53912">MENHHITAILLPSWGHTISYCYLVTSCLQKDPTLVVTIVQHNLLLPRMEDALKTCKYDSMRLRIIGVGGQSFIQFAEALEQLVDGWKTVIIQLCDGSDKWPKPHALHGSRPSLIIFQMDSLVGGLVIEHTKEIIGPDCKILSWFSMVLAFMSDFLDEDEIPDGTQQENTSDQVVGAWKGSGDFSGRILKFPGVPDMYDHERFAYGAPQPAGAVQNFPAHLKFARAVDGYIVPTSVCVEPVGVPYIRDLLQKQGKQLFAVGPQALCWMDTAPVVLTQQVVKSFLEDSVTRYGSKSVLYISFGSIFFPVATPELVAALVDTLMALEESFPFIFALGSEMASISKDVIERVNSSGKGLICDFWVEQRAILQHGAVGWFLTHGGYNSISEALSQGIPLIVWPICSEQPINAALFSSGPDAVAIELMQIRAGAQRAPSLRGGPPITGTVEDASVEFKAVFAAARGARGAVLKDNATKMARALRAALAGELEDALVQLVKF</sequence>
<dbReference type="InterPro" id="IPR002213">
    <property type="entry name" value="UDP_glucos_trans"/>
</dbReference>
<dbReference type="Proteomes" id="UP001221757">
    <property type="component" value="Unassembled WGS sequence"/>
</dbReference>
<dbReference type="EMBL" id="JARKIE010000108">
    <property type="protein sequence ID" value="KAJ7683434.1"/>
    <property type="molecule type" value="Genomic_DNA"/>
</dbReference>
<evidence type="ECO:0000313" key="4">
    <source>
        <dbReference type="Proteomes" id="UP001221757"/>
    </source>
</evidence>